<dbReference type="EMBL" id="OX596107">
    <property type="protein sequence ID" value="CAN0182035.1"/>
    <property type="molecule type" value="Genomic_DNA"/>
</dbReference>
<accession>A0AC59Z2Q6</accession>
<evidence type="ECO:0000313" key="2">
    <source>
        <dbReference type="Proteomes" id="UP001162501"/>
    </source>
</evidence>
<sequence length="176" mass="19631">MFMEKEQRHKNADTGGAVQKTPGRAVMAMGKQSLRSGCRWSKAFCDQGRRRQRQHPSPPCDLQLSLSTDSAKSSSDSHLTEVTSPRIPVHSPSHPSTTHKMRPGHSEWCSEADCRRRTGGKHKDKHSISYKAGALWVKFQEASGAQRPLLLCLRGQCFLQVRKAAEDEGRLLSVLL</sequence>
<reference evidence="1" key="1">
    <citation type="submission" date="2023-05" db="EMBL/GenBank/DDBJ databases">
        <authorList>
            <consortium name="ELIXIR-Norway"/>
        </authorList>
    </citation>
    <scope>NUCLEOTIDE SEQUENCE</scope>
</reference>
<dbReference type="Proteomes" id="UP001162501">
    <property type="component" value="Chromosome 23"/>
</dbReference>
<protein>
    <submittedName>
        <fullName evidence="1">Uncharacterized protein</fullName>
    </submittedName>
</protein>
<evidence type="ECO:0000313" key="1">
    <source>
        <dbReference type="EMBL" id="CAN0182035.1"/>
    </source>
</evidence>
<proteinExistence type="predicted"/>
<reference evidence="1" key="2">
    <citation type="submission" date="2025-03" db="EMBL/GenBank/DDBJ databases">
        <authorList>
            <consortium name="ELIXIR-Norway"/>
            <consortium name="Elixir Norway"/>
        </authorList>
    </citation>
    <scope>NUCLEOTIDE SEQUENCE</scope>
</reference>
<name>A0AC59Z2Q6_RANTA</name>
<organism evidence="1 2">
    <name type="scientific">Rangifer tarandus platyrhynchus</name>
    <name type="common">Svalbard reindeer</name>
    <dbReference type="NCBI Taxonomy" id="3082113"/>
    <lineage>
        <taxon>Eukaryota</taxon>
        <taxon>Metazoa</taxon>
        <taxon>Chordata</taxon>
        <taxon>Craniata</taxon>
        <taxon>Vertebrata</taxon>
        <taxon>Euteleostomi</taxon>
        <taxon>Mammalia</taxon>
        <taxon>Eutheria</taxon>
        <taxon>Laurasiatheria</taxon>
        <taxon>Artiodactyla</taxon>
        <taxon>Ruminantia</taxon>
        <taxon>Pecora</taxon>
        <taxon>Cervidae</taxon>
        <taxon>Odocoileinae</taxon>
        <taxon>Rangifer</taxon>
    </lineage>
</organism>
<gene>
    <name evidence="1" type="ORF">MRATA1EN22A_LOCUS13269</name>
</gene>